<dbReference type="InterPro" id="IPR050858">
    <property type="entry name" value="Mal-CoA-ACP_Trans/PKS_FabD"/>
</dbReference>
<dbReference type="GO" id="GO:0004314">
    <property type="term" value="F:[acyl-carrier-protein] S-malonyltransferase activity"/>
    <property type="evidence" value="ECO:0007669"/>
    <property type="project" value="UniProtKB-EC"/>
</dbReference>
<dbReference type="GO" id="GO:0005829">
    <property type="term" value="C:cytosol"/>
    <property type="evidence" value="ECO:0007669"/>
    <property type="project" value="TreeGrafter"/>
</dbReference>
<feature type="active site" evidence="5">
    <location>
        <position position="195"/>
    </location>
</feature>
<dbReference type="EC" id="2.3.1.39" evidence="4"/>
<dbReference type="FunFam" id="3.30.70.250:FF:000001">
    <property type="entry name" value="Malonyl CoA-acyl carrier protein transacylase"/>
    <property type="match status" value="1"/>
</dbReference>
<dbReference type="Proteomes" id="UP000885931">
    <property type="component" value="Unassembled WGS sequence"/>
</dbReference>
<comment type="catalytic activity">
    <reaction evidence="3 4">
        <text>holo-[ACP] + malonyl-CoA = malonyl-[ACP] + CoA</text>
        <dbReference type="Rhea" id="RHEA:41792"/>
        <dbReference type="Rhea" id="RHEA-COMP:9623"/>
        <dbReference type="Rhea" id="RHEA-COMP:9685"/>
        <dbReference type="ChEBI" id="CHEBI:57287"/>
        <dbReference type="ChEBI" id="CHEBI:57384"/>
        <dbReference type="ChEBI" id="CHEBI:64479"/>
        <dbReference type="ChEBI" id="CHEBI:78449"/>
        <dbReference type="EC" id="2.3.1.39"/>
    </reaction>
</comment>
<dbReference type="EMBL" id="DRBW01000063">
    <property type="protein sequence ID" value="HDM89906.1"/>
    <property type="molecule type" value="Genomic_DNA"/>
</dbReference>
<evidence type="ECO:0000256" key="5">
    <source>
        <dbReference type="PIRSR" id="PIRSR000446-1"/>
    </source>
</evidence>
<keyword evidence="1 4" id="KW-0808">Transferase</keyword>
<evidence type="ECO:0000313" key="7">
    <source>
        <dbReference type="EMBL" id="HDM89906.1"/>
    </source>
</evidence>
<organism evidence="7">
    <name type="scientific">candidate division WOR-3 bacterium</name>
    <dbReference type="NCBI Taxonomy" id="2052148"/>
    <lineage>
        <taxon>Bacteria</taxon>
        <taxon>Bacteria division WOR-3</taxon>
    </lineage>
</organism>
<evidence type="ECO:0000256" key="2">
    <source>
        <dbReference type="ARBA" id="ARBA00023315"/>
    </source>
</evidence>
<evidence type="ECO:0000256" key="1">
    <source>
        <dbReference type="ARBA" id="ARBA00022679"/>
    </source>
</evidence>
<dbReference type="AlphaFoldDB" id="A0A7C0X888"/>
<evidence type="ECO:0000256" key="3">
    <source>
        <dbReference type="ARBA" id="ARBA00048462"/>
    </source>
</evidence>
<feature type="active site" evidence="5">
    <location>
        <position position="89"/>
    </location>
</feature>
<dbReference type="PANTHER" id="PTHR42681:SF1">
    <property type="entry name" value="MALONYL-COA-ACYL CARRIER PROTEIN TRANSACYLASE, MITOCHONDRIAL"/>
    <property type="match status" value="1"/>
</dbReference>
<comment type="similarity">
    <text evidence="4">Belongs to the fabD family.</text>
</comment>
<proteinExistence type="inferred from homology"/>
<reference evidence="7" key="1">
    <citation type="journal article" date="2020" name="mSystems">
        <title>Genome- and Community-Level Interaction Insights into Carbon Utilization and Element Cycling Functions of Hydrothermarchaeota in Hydrothermal Sediment.</title>
        <authorList>
            <person name="Zhou Z."/>
            <person name="Liu Y."/>
            <person name="Xu W."/>
            <person name="Pan J."/>
            <person name="Luo Z.H."/>
            <person name="Li M."/>
        </authorList>
    </citation>
    <scope>NUCLEOTIDE SEQUENCE [LARGE SCALE GENOMIC DNA]</scope>
    <source>
        <strain evidence="7">HyVt-237</strain>
    </source>
</reference>
<dbReference type="PIRSF" id="PIRSF000446">
    <property type="entry name" value="Mct"/>
    <property type="match status" value="1"/>
</dbReference>
<sequence>MGKIAFMFPGQGSQKVGMGRELYDELEVARELMLKAEEITGLPLRELCFEGPMEKLTDTRYTQPALFVVEAMALEALRDLEPDVVFGHSLGEFSALYAASVFTFEDALKLVKARGELMARAGEKWPGGMAAIIGLEIGKLKEIAEKFENVVLANINSPEQVVLSGAKDELEEAVRLAKEMGARKAVMLRVSAAFHSPLMKEAAAEFEKVLNGVRFNSPRVPVIPNALGRPTDDVDVIRENLKKQLLSPVLFVDTLNSAKEMGVTEFIEVGPGKVLCGLVRKTLPGANFYPFEKPSDRENLISALKGR</sequence>
<dbReference type="SUPFAM" id="SSF52151">
    <property type="entry name" value="FabD/lysophospholipase-like"/>
    <property type="match status" value="1"/>
</dbReference>
<dbReference type="Pfam" id="PF00698">
    <property type="entry name" value="Acyl_transf_1"/>
    <property type="match status" value="1"/>
</dbReference>
<accession>A0A7C0X888</accession>
<keyword evidence="2 4" id="KW-0012">Acyltransferase</keyword>
<dbReference type="InterPro" id="IPR016036">
    <property type="entry name" value="Malonyl_transacylase_ACP-bd"/>
</dbReference>
<name>A0A7C0X888_UNCW3</name>
<dbReference type="GO" id="GO:0006633">
    <property type="term" value="P:fatty acid biosynthetic process"/>
    <property type="evidence" value="ECO:0007669"/>
    <property type="project" value="TreeGrafter"/>
</dbReference>
<dbReference type="SUPFAM" id="SSF55048">
    <property type="entry name" value="Probable ACP-binding domain of malonyl-CoA ACP transacylase"/>
    <property type="match status" value="1"/>
</dbReference>
<dbReference type="SMART" id="SM00827">
    <property type="entry name" value="PKS_AT"/>
    <property type="match status" value="1"/>
</dbReference>
<dbReference type="Gene3D" id="3.40.366.10">
    <property type="entry name" value="Malonyl-Coenzyme A Acyl Carrier Protein, domain 2"/>
    <property type="match status" value="1"/>
</dbReference>
<dbReference type="InterPro" id="IPR024925">
    <property type="entry name" value="Malonyl_CoA-ACP_transAc"/>
</dbReference>
<dbReference type="NCBIfam" id="TIGR00128">
    <property type="entry name" value="fabD"/>
    <property type="match status" value="1"/>
</dbReference>
<dbReference type="InterPro" id="IPR004410">
    <property type="entry name" value="Malonyl_CoA-ACP_transAc_FabD"/>
</dbReference>
<evidence type="ECO:0000256" key="4">
    <source>
        <dbReference type="PIRNR" id="PIRNR000446"/>
    </source>
</evidence>
<protein>
    <recommendedName>
        <fullName evidence="4">Malonyl CoA-acyl carrier protein transacylase</fullName>
        <ecNumber evidence="4">2.3.1.39</ecNumber>
    </recommendedName>
</protein>
<dbReference type="InterPro" id="IPR016035">
    <property type="entry name" value="Acyl_Trfase/lysoPLipase"/>
</dbReference>
<gene>
    <name evidence="7" type="primary">fabD</name>
    <name evidence="7" type="ORF">ENG67_01720</name>
</gene>
<dbReference type="PANTHER" id="PTHR42681">
    <property type="entry name" value="MALONYL-COA-ACYL CARRIER PROTEIN TRANSACYLASE, MITOCHONDRIAL"/>
    <property type="match status" value="1"/>
</dbReference>
<evidence type="ECO:0000259" key="6">
    <source>
        <dbReference type="SMART" id="SM00827"/>
    </source>
</evidence>
<dbReference type="Gene3D" id="3.30.70.250">
    <property type="entry name" value="Malonyl-CoA ACP transacylase, ACP-binding"/>
    <property type="match status" value="1"/>
</dbReference>
<comment type="caution">
    <text evidence="7">The sequence shown here is derived from an EMBL/GenBank/DDBJ whole genome shotgun (WGS) entry which is preliminary data.</text>
</comment>
<dbReference type="InterPro" id="IPR001227">
    <property type="entry name" value="Ac_transferase_dom_sf"/>
</dbReference>
<feature type="domain" description="Malonyl-CoA:ACP transacylase (MAT)" evidence="6">
    <location>
        <begin position="7"/>
        <end position="306"/>
    </location>
</feature>
<dbReference type="InterPro" id="IPR014043">
    <property type="entry name" value="Acyl_transferase_dom"/>
</dbReference>